<feature type="compositionally biased region" description="Polar residues" evidence="3">
    <location>
        <begin position="575"/>
        <end position="606"/>
    </location>
</feature>
<reference evidence="6 7" key="1">
    <citation type="submission" date="2021-05" db="EMBL/GenBank/DDBJ databases">
        <authorList>
            <person name="Zahm M."/>
            <person name="Klopp C."/>
            <person name="Cabau C."/>
            <person name="Kuhl H."/>
            <person name="Suciu R."/>
            <person name="Ciorpac M."/>
            <person name="Holostenco D."/>
            <person name="Gessner J."/>
            <person name="Wuertz S."/>
            <person name="Hohne C."/>
            <person name="Stock M."/>
            <person name="Gislard M."/>
            <person name="Lluch J."/>
            <person name="Milhes M."/>
            <person name="Lampietro C."/>
            <person name="Lopez Roques C."/>
            <person name="Donnadieu C."/>
            <person name="Du K."/>
            <person name="Schartl M."/>
            <person name="Guiguen Y."/>
        </authorList>
    </citation>
    <scope>NUCLEOTIDE SEQUENCE [LARGE SCALE GENOMIC DNA]</scope>
    <source>
        <strain evidence="6">Hh-F2</strain>
        <tissue evidence="6">Blood</tissue>
    </source>
</reference>
<dbReference type="Pfam" id="PF03828">
    <property type="entry name" value="PAP_assoc"/>
    <property type="match status" value="1"/>
</dbReference>
<dbReference type="SUPFAM" id="SSF81301">
    <property type="entry name" value="Nucleotidyltransferase"/>
    <property type="match status" value="1"/>
</dbReference>
<accession>A0ABR0YX22</accession>
<evidence type="ECO:0000256" key="3">
    <source>
        <dbReference type="SAM" id="MobiDB-lite"/>
    </source>
</evidence>
<evidence type="ECO:0000313" key="7">
    <source>
        <dbReference type="Proteomes" id="UP001369086"/>
    </source>
</evidence>
<keyword evidence="2" id="KW-0460">Magnesium</keyword>
<dbReference type="InterPro" id="IPR045862">
    <property type="entry name" value="Trf4-like"/>
</dbReference>
<organism evidence="6 7">
    <name type="scientific">Huso huso</name>
    <name type="common">Beluga</name>
    <name type="synonym">Acipenser huso</name>
    <dbReference type="NCBI Taxonomy" id="61971"/>
    <lineage>
        <taxon>Eukaryota</taxon>
        <taxon>Metazoa</taxon>
        <taxon>Chordata</taxon>
        <taxon>Craniata</taxon>
        <taxon>Vertebrata</taxon>
        <taxon>Euteleostomi</taxon>
        <taxon>Actinopterygii</taxon>
        <taxon>Chondrostei</taxon>
        <taxon>Acipenseriformes</taxon>
        <taxon>Acipenseridae</taxon>
        <taxon>Huso</taxon>
    </lineage>
</organism>
<sequence>MDPRIAWFQPEQLGPANILWMQIWETTQGLRNLYFDNNYTASTSGTNANNTKTSSAGTSATASSSGINTTSTSTTEGMSSLRAGGEFGVQGDFLPLETNNNQNNHPADRGGGGAWSHRNKRKWDNKASTFGFNTSLLHRGPGTDGGGGGYSGTPWKTRNYSEGVVGLHEEIFDFYEYMSPRPEEERMRKEVVQRIKDVIRELWPNADVHIFGSFSTGLYLPTSDIDLVVFGKWDSLPLWTLEQALRKHNIADENSVKVLDKATVPIIKLTDSYTEVKVDISFNVQNGVKAAQLIKEFKEKYPVLPYLVLVLKQFLLQRDLNEVFTGGIGSYSLFLMAVSFLQLHYREDASSPNANIGVLLIEFFELYGRHFNYLKTGIRIKDGGSYVAKEEVQKSMVDGYRPSMLYIEDPLQPANDVGRSSYGAMQVKQAFDYAYIVLSHAVSPIAKYYPNNESESILGRILRVTQEVSEYRDWISKKWGSQSRRESPINGNDVTLLVEPQQLDKCNNNVCEEKAVILGQPRSDHSSSSSSSSSLISSSSDACGALRSLISVTSQDSDETPCKTLKHRQADPRQETATGSTQLRGKTQSHSSSKSNLAQSHSSSNKTQHERRQFRSSRKGCTDQQRPSHSPAPLSSKPHTPSSHGKKRKLRRTPCRRSSADREGAVPHETLSNCPLSAARHCRGFSVRRGSSSRLCKLPCVSCEQTGQLQQTLQTALCFMRADGAAPADSANCPVFHAIRRGSSSRLCKLPCVSCDQTGQLQQTLQTALCFMRSDGAAPADSANCPVFHAIRRGSSSRLCKLPCVSYVSYLLISLTGTNGTRCIKLLPANLSPVPHNMQQF</sequence>
<dbReference type="CDD" id="cd05402">
    <property type="entry name" value="NT_PAP_TUTase"/>
    <property type="match status" value="1"/>
</dbReference>
<dbReference type="Proteomes" id="UP001369086">
    <property type="component" value="Unassembled WGS sequence"/>
</dbReference>
<gene>
    <name evidence="6" type="ORF">HHUSO_G21864</name>
</gene>
<dbReference type="Gene3D" id="1.10.1410.10">
    <property type="match status" value="1"/>
</dbReference>
<feature type="compositionally biased region" description="Basic residues" evidence="3">
    <location>
        <begin position="644"/>
        <end position="655"/>
    </location>
</feature>
<feature type="region of interest" description="Disordered" evidence="3">
    <location>
        <begin position="43"/>
        <end position="78"/>
    </location>
</feature>
<dbReference type="InterPro" id="IPR054708">
    <property type="entry name" value="MTPAP-like_central"/>
</dbReference>
<dbReference type="InterPro" id="IPR043519">
    <property type="entry name" value="NT_sf"/>
</dbReference>
<protein>
    <submittedName>
        <fullName evidence="6">Terminal nucleotidyltransferase 4B-like isoform X1</fullName>
    </submittedName>
</protein>
<dbReference type="Pfam" id="PF22600">
    <property type="entry name" value="MTPAP-like_central"/>
    <property type="match status" value="1"/>
</dbReference>
<evidence type="ECO:0000313" key="6">
    <source>
        <dbReference type="EMBL" id="KAK6477021.1"/>
    </source>
</evidence>
<dbReference type="InterPro" id="IPR002058">
    <property type="entry name" value="PAP_assoc"/>
</dbReference>
<evidence type="ECO:0000256" key="1">
    <source>
        <dbReference type="ARBA" id="ARBA00022723"/>
    </source>
</evidence>
<dbReference type="SUPFAM" id="SSF81631">
    <property type="entry name" value="PAP/OAS1 substrate-binding domain"/>
    <property type="match status" value="1"/>
</dbReference>
<feature type="region of interest" description="Disordered" evidence="3">
    <location>
        <begin position="554"/>
        <end position="669"/>
    </location>
</feature>
<dbReference type="Gene3D" id="3.30.460.10">
    <property type="entry name" value="Beta Polymerase, domain 2"/>
    <property type="match status" value="1"/>
</dbReference>
<feature type="domain" description="Poly(A) RNA polymerase mitochondrial-like central palm" evidence="5">
    <location>
        <begin position="167"/>
        <end position="297"/>
    </location>
</feature>
<dbReference type="PANTHER" id="PTHR23092">
    <property type="entry name" value="POLY(A) RNA POLYMERASE"/>
    <property type="match status" value="1"/>
</dbReference>
<keyword evidence="7" id="KW-1185">Reference proteome</keyword>
<evidence type="ECO:0000259" key="5">
    <source>
        <dbReference type="Pfam" id="PF22600"/>
    </source>
</evidence>
<feature type="compositionally biased region" description="Gly residues" evidence="3">
    <location>
        <begin position="142"/>
        <end position="151"/>
    </location>
</feature>
<evidence type="ECO:0000259" key="4">
    <source>
        <dbReference type="Pfam" id="PF03828"/>
    </source>
</evidence>
<feature type="region of interest" description="Disordered" evidence="3">
    <location>
        <begin position="97"/>
        <end position="119"/>
    </location>
</feature>
<dbReference type="PANTHER" id="PTHR23092:SF51">
    <property type="entry name" value="TERMINAL NUCLEOTIDYLTRANSFERASE 4B"/>
    <property type="match status" value="1"/>
</dbReference>
<proteinExistence type="predicted"/>
<feature type="region of interest" description="Disordered" evidence="3">
    <location>
        <begin position="134"/>
        <end position="154"/>
    </location>
</feature>
<feature type="domain" description="PAP-associated" evidence="4">
    <location>
        <begin position="355"/>
        <end position="415"/>
    </location>
</feature>
<dbReference type="EMBL" id="JAHFZB010000021">
    <property type="protein sequence ID" value="KAK6477021.1"/>
    <property type="molecule type" value="Genomic_DNA"/>
</dbReference>
<evidence type="ECO:0000256" key="2">
    <source>
        <dbReference type="ARBA" id="ARBA00022842"/>
    </source>
</evidence>
<comment type="caution">
    <text evidence="6">The sequence shown here is derived from an EMBL/GenBank/DDBJ whole genome shotgun (WGS) entry which is preliminary data.</text>
</comment>
<name>A0ABR0YX22_HUSHU</name>
<keyword evidence="1" id="KW-0479">Metal-binding</keyword>